<dbReference type="STRING" id="498292.SAMN05660845_1003"/>
<dbReference type="Pfam" id="PF00072">
    <property type="entry name" value="Response_reg"/>
    <property type="match status" value="1"/>
</dbReference>
<dbReference type="PANTHER" id="PTHR44591">
    <property type="entry name" value="STRESS RESPONSE REGULATOR PROTEIN 1"/>
    <property type="match status" value="1"/>
</dbReference>
<feature type="domain" description="Response regulatory" evidence="4">
    <location>
        <begin position="8"/>
        <end position="127"/>
    </location>
</feature>
<sequence>MENQNKIKIFLVDDDAFFLKSLEIQFLNQGEFEVETFATGELCIENLSKNPQVIILDYYLDGVDENAMDGIKTLDKIKEFNTEIHVVILSSQDQIEVAVDCMHHKALDYVVKNETAFLRLQKIIDAVFKYQKIEKRLNWLLNKM</sequence>
<accession>A0A1I0WVC8</accession>
<keyword evidence="6" id="KW-1185">Reference proteome</keyword>
<dbReference type="EMBL" id="FOJT01000002">
    <property type="protein sequence ID" value="SFA92367.1"/>
    <property type="molecule type" value="Genomic_DNA"/>
</dbReference>
<dbReference type="Proteomes" id="UP000199604">
    <property type="component" value="Unassembled WGS sequence"/>
</dbReference>
<dbReference type="PANTHER" id="PTHR44591:SF14">
    <property type="entry name" value="PROTEIN PILG"/>
    <property type="match status" value="1"/>
</dbReference>
<proteinExistence type="predicted"/>
<keyword evidence="1 3" id="KW-0597">Phosphoprotein</keyword>
<evidence type="ECO:0000256" key="3">
    <source>
        <dbReference type="PROSITE-ProRule" id="PRU00169"/>
    </source>
</evidence>
<name>A0A1I0WVC8_9FLAO</name>
<dbReference type="CDD" id="cd00156">
    <property type="entry name" value="REC"/>
    <property type="match status" value="1"/>
</dbReference>
<dbReference type="SUPFAM" id="SSF52172">
    <property type="entry name" value="CheY-like"/>
    <property type="match status" value="1"/>
</dbReference>
<organism evidence="5 6">
    <name type="scientific">Flavobacterium swingsii</name>
    <dbReference type="NCBI Taxonomy" id="498292"/>
    <lineage>
        <taxon>Bacteria</taxon>
        <taxon>Pseudomonadati</taxon>
        <taxon>Bacteroidota</taxon>
        <taxon>Flavobacteriia</taxon>
        <taxon>Flavobacteriales</taxon>
        <taxon>Flavobacteriaceae</taxon>
        <taxon>Flavobacterium</taxon>
    </lineage>
</organism>
<evidence type="ECO:0000256" key="2">
    <source>
        <dbReference type="ARBA" id="ARBA00023012"/>
    </source>
</evidence>
<evidence type="ECO:0000313" key="6">
    <source>
        <dbReference type="Proteomes" id="UP000199604"/>
    </source>
</evidence>
<dbReference type="RefSeq" id="WP_091474578.1">
    <property type="nucleotide sequence ID" value="NZ_FOJT01000002.1"/>
</dbReference>
<keyword evidence="2" id="KW-0902">Two-component regulatory system</keyword>
<evidence type="ECO:0000256" key="1">
    <source>
        <dbReference type="ARBA" id="ARBA00022553"/>
    </source>
</evidence>
<evidence type="ECO:0000259" key="4">
    <source>
        <dbReference type="PROSITE" id="PS50110"/>
    </source>
</evidence>
<evidence type="ECO:0000313" key="5">
    <source>
        <dbReference type="EMBL" id="SFA92367.1"/>
    </source>
</evidence>
<dbReference type="InterPro" id="IPR001789">
    <property type="entry name" value="Sig_transdc_resp-reg_receiver"/>
</dbReference>
<dbReference type="SMART" id="SM00448">
    <property type="entry name" value="REC"/>
    <property type="match status" value="1"/>
</dbReference>
<dbReference type="AlphaFoldDB" id="A0A1I0WVC8"/>
<dbReference type="InterPro" id="IPR011006">
    <property type="entry name" value="CheY-like_superfamily"/>
</dbReference>
<dbReference type="GO" id="GO:0000160">
    <property type="term" value="P:phosphorelay signal transduction system"/>
    <property type="evidence" value="ECO:0007669"/>
    <property type="project" value="UniProtKB-KW"/>
</dbReference>
<feature type="modified residue" description="4-aspartylphosphate" evidence="3">
    <location>
        <position position="57"/>
    </location>
</feature>
<gene>
    <name evidence="5" type="ORF">SAMN05660845_1003</name>
</gene>
<dbReference type="InterPro" id="IPR050595">
    <property type="entry name" value="Bact_response_regulator"/>
</dbReference>
<protein>
    <submittedName>
        <fullName evidence="5">Response regulator receiver domain-containing protein</fullName>
    </submittedName>
</protein>
<dbReference type="PROSITE" id="PS50110">
    <property type="entry name" value="RESPONSE_REGULATORY"/>
    <property type="match status" value="1"/>
</dbReference>
<dbReference type="OrthoDB" id="1118837at2"/>
<dbReference type="Gene3D" id="3.40.50.2300">
    <property type="match status" value="1"/>
</dbReference>
<reference evidence="6" key="1">
    <citation type="submission" date="2016-10" db="EMBL/GenBank/DDBJ databases">
        <authorList>
            <person name="Varghese N."/>
            <person name="Submissions S."/>
        </authorList>
    </citation>
    <scope>NUCLEOTIDE SEQUENCE [LARGE SCALE GENOMIC DNA]</scope>
    <source>
        <strain evidence="6">DSM 21789</strain>
    </source>
</reference>